<name>A0AAV0YPR5_VICFA</name>
<dbReference type="Proteomes" id="UP001157006">
    <property type="component" value="Chromosome 1L"/>
</dbReference>
<accession>A0AAV0YPR5</accession>
<evidence type="ECO:0000313" key="2">
    <source>
        <dbReference type="EMBL" id="CAI8588085.1"/>
    </source>
</evidence>
<dbReference type="EMBL" id="OX451736">
    <property type="protein sequence ID" value="CAI8588085.1"/>
    <property type="molecule type" value="Genomic_DNA"/>
</dbReference>
<keyword evidence="3" id="KW-1185">Reference proteome</keyword>
<evidence type="ECO:0000256" key="1">
    <source>
        <dbReference type="SAM" id="MobiDB-lite"/>
    </source>
</evidence>
<feature type="region of interest" description="Disordered" evidence="1">
    <location>
        <begin position="31"/>
        <end position="51"/>
    </location>
</feature>
<sequence>MKSPSNVFYPTCRESTLKLFLSYLTTTSGENLRRHRRLKPPPNHQRLNRNPTLFHSPIMTLAPISHGSFSYFRISTLGAKNPKFKGNKIQQESRGICVHPSIDSKSCKKMLKDCDMKAS</sequence>
<organism evidence="2 3">
    <name type="scientific">Vicia faba</name>
    <name type="common">Broad bean</name>
    <name type="synonym">Faba vulgaris</name>
    <dbReference type="NCBI Taxonomy" id="3906"/>
    <lineage>
        <taxon>Eukaryota</taxon>
        <taxon>Viridiplantae</taxon>
        <taxon>Streptophyta</taxon>
        <taxon>Embryophyta</taxon>
        <taxon>Tracheophyta</taxon>
        <taxon>Spermatophyta</taxon>
        <taxon>Magnoliopsida</taxon>
        <taxon>eudicotyledons</taxon>
        <taxon>Gunneridae</taxon>
        <taxon>Pentapetalae</taxon>
        <taxon>rosids</taxon>
        <taxon>fabids</taxon>
        <taxon>Fabales</taxon>
        <taxon>Fabaceae</taxon>
        <taxon>Papilionoideae</taxon>
        <taxon>50 kb inversion clade</taxon>
        <taxon>NPAAA clade</taxon>
        <taxon>Hologalegina</taxon>
        <taxon>IRL clade</taxon>
        <taxon>Fabeae</taxon>
        <taxon>Vicia</taxon>
    </lineage>
</organism>
<dbReference type="AlphaFoldDB" id="A0AAV0YPR5"/>
<gene>
    <name evidence="2" type="ORF">VFH_I330760</name>
</gene>
<evidence type="ECO:0000313" key="3">
    <source>
        <dbReference type="Proteomes" id="UP001157006"/>
    </source>
</evidence>
<protein>
    <submittedName>
        <fullName evidence="2">Uncharacterized protein</fullName>
    </submittedName>
</protein>
<reference evidence="2 3" key="1">
    <citation type="submission" date="2023-01" db="EMBL/GenBank/DDBJ databases">
        <authorList>
            <person name="Kreplak J."/>
        </authorList>
    </citation>
    <scope>NUCLEOTIDE SEQUENCE [LARGE SCALE GENOMIC DNA]</scope>
</reference>
<proteinExistence type="predicted"/>